<evidence type="ECO:0000256" key="2">
    <source>
        <dbReference type="ARBA" id="ARBA00022679"/>
    </source>
</evidence>
<dbReference type="Pfam" id="PF14273">
    <property type="entry name" value="DUF4360"/>
    <property type="match status" value="1"/>
</dbReference>
<dbReference type="GO" id="GO:0006508">
    <property type="term" value="P:proteolysis"/>
    <property type="evidence" value="ECO:0007669"/>
    <property type="project" value="UniProtKB-KW"/>
</dbReference>
<keyword evidence="6" id="KW-0378">Hydrolase</keyword>
<dbReference type="Pfam" id="PF00078">
    <property type="entry name" value="RVT_1"/>
    <property type="match status" value="1"/>
</dbReference>
<evidence type="ECO:0000256" key="5">
    <source>
        <dbReference type="ARBA" id="ARBA00022759"/>
    </source>
</evidence>
<keyword evidence="5" id="KW-0255">Endonuclease</keyword>
<dbReference type="AlphaFoldDB" id="A0A388KZJ2"/>
<keyword evidence="1" id="KW-0645">Protease</keyword>
<dbReference type="InterPro" id="IPR041577">
    <property type="entry name" value="RT_RNaseH_2"/>
</dbReference>
<comment type="caution">
    <text evidence="10">The sequence shown here is derived from an EMBL/GenBank/DDBJ whole genome shotgun (WGS) entry which is preliminary data.</text>
</comment>
<evidence type="ECO:0000256" key="6">
    <source>
        <dbReference type="ARBA" id="ARBA00022801"/>
    </source>
</evidence>
<dbReference type="Proteomes" id="UP000265515">
    <property type="component" value="Unassembled WGS sequence"/>
</dbReference>
<dbReference type="EMBL" id="BFEA01000224">
    <property type="protein sequence ID" value="GBG75451.1"/>
    <property type="molecule type" value="Genomic_DNA"/>
</dbReference>
<feature type="domain" description="Reverse transcriptase" evidence="9">
    <location>
        <begin position="17"/>
        <end position="196"/>
    </location>
</feature>
<proteinExistence type="predicted"/>
<dbReference type="Gene3D" id="3.10.10.10">
    <property type="entry name" value="HIV Type 1 Reverse Transcriptase, subunit A, domain 1"/>
    <property type="match status" value="1"/>
</dbReference>
<dbReference type="GO" id="GO:0004519">
    <property type="term" value="F:endonuclease activity"/>
    <property type="evidence" value="ECO:0007669"/>
    <property type="project" value="UniProtKB-KW"/>
</dbReference>
<dbReference type="Gene3D" id="3.30.70.270">
    <property type="match status" value="2"/>
</dbReference>
<keyword evidence="4" id="KW-0540">Nuclease</keyword>
<evidence type="ECO:0000256" key="1">
    <source>
        <dbReference type="ARBA" id="ARBA00022670"/>
    </source>
</evidence>
<sequence>MRPGELEELRWQIDEKIDKGWIKPSEFEFGAPMLFVPKKGGKLRMCIDYRSLNRITRKNAYPLPCIDDLLDAVGGWKVFSRIDLKSGYHLIEVDPADQHKTTFKTRDGFYEFTVMPFGLTNVPATFQSLMDKVVREQIGRFVVVYLDDILIFSKSMEEHLKHLEEVLSILKKMQLHLNLEKSESGRDSVIYLGHRLSVAGLEPEATKIEVIRDWPQLVNIRELRSCFGLASYYRKFVPRFSIIAHPLSQLTSKNVSSSWDAACTKAFRTLKEALVSYPVLHIADAKLTFVVTTDASQYGIGVVLQQDDSDGPRPLEYYSKRMSSVKVATSTYMRELYALRMALDHWKHYLLGRHFKVFSDHETLKWIKMQTTLSPTLLRWFHEIDIFDFELRHKKGCYNRVADALSRHPEYMTCLVKSYDLRKKQKEELVEQTAKDPKLTERRADPSCCVGGGGKEERERRIRRVSERRIVFFRGLGRHNRQRFSSSKVLLGKPYPRRTREKETRAVVGELIVIMQTVYRRFGGPTATMAAAAPLLLLVLVLQLAAHASAISPPADSVRINYFSAAGSGCPPGTTQGSISNDGKALTVMYGNYTATTDGALADQRKACTVTVGLSYPRGFVVKVGTVTLRGYANLEKGVTGTVKTQYYFSGLLGTAKVSRTIKGRFNNNFEFTDQFMSAVYSKCAVQRDLNLLSEVRVNPGSSRKNGIVTIDSQDLALVQVLQLIWETC</sequence>
<dbReference type="Pfam" id="PF17919">
    <property type="entry name" value="RT_RNaseH_2"/>
    <property type="match status" value="1"/>
</dbReference>
<keyword evidence="11" id="KW-1185">Reference proteome</keyword>
<evidence type="ECO:0000313" key="10">
    <source>
        <dbReference type="EMBL" id="GBG75451.1"/>
    </source>
</evidence>
<dbReference type="InterPro" id="IPR050951">
    <property type="entry name" value="Retrovirus_Pol_polyprotein"/>
</dbReference>
<dbReference type="PROSITE" id="PS50878">
    <property type="entry name" value="RT_POL"/>
    <property type="match status" value="1"/>
</dbReference>
<accession>A0A388KZJ2</accession>
<evidence type="ECO:0000259" key="9">
    <source>
        <dbReference type="PROSITE" id="PS50878"/>
    </source>
</evidence>
<keyword evidence="3" id="KW-0548">Nucleotidyltransferase</keyword>
<dbReference type="GO" id="GO:0003964">
    <property type="term" value="F:RNA-directed DNA polymerase activity"/>
    <property type="evidence" value="ECO:0007669"/>
    <property type="project" value="UniProtKB-KW"/>
</dbReference>
<dbReference type="InterPro" id="IPR043502">
    <property type="entry name" value="DNA/RNA_pol_sf"/>
</dbReference>
<protein>
    <recommendedName>
        <fullName evidence="9">Reverse transcriptase domain-containing protein</fullName>
    </recommendedName>
</protein>
<evidence type="ECO:0000313" key="11">
    <source>
        <dbReference type="Proteomes" id="UP000265515"/>
    </source>
</evidence>
<dbReference type="InterPro" id="IPR043128">
    <property type="entry name" value="Rev_trsase/Diguanyl_cyclase"/>
</dbReference>
<evidence type="ECO:0000256" key="7">
    <source>
        <dbReference type="ARBA" id="ARBA00022918"/>
    </source>
</evidence>
<dbReference type="PANTHER" id="PTHR37984">
    <property type="entry name" value="PROTEIN CBG26694"/>
    <property type="match status" value="1"/>
</dbReference>
<keyword evidence="7" id="KW-0695">RNA-directed DNA polymerase</keyword>
<dbReference type="FunFam" id="3.10.10.10:FF:000007">
    <property type="entry name" value="Retrovirus-related Pol polyprotein from transposon 17.6-like Protein"/>
    <property type="match status" value="1"/>
</dbReference>
<dbReference type="InterPro" id="IPR000477">
    <property type="entry name" value="RT_dom"/>
</dbReference>
<dbReference type="SUPFAM" id="SSF56672">
    <property type="entry name" value="DNA/RNA polymerases"/>
    <property type="match status" value="1"/>
</dbReference>
<dbReference type="CDD" id="cd09274">
    <property type="entry name" value="RNase_HI_RT_Ty3"/>
    <property type="match status" value="1"/>
</dbReference>
<keyword evidence="2" id="KW-0808">Transferase</keyword>
<dbReference type="InterPro" id="IPR025649">
    <property type="entry name" value="DUF4360"/>
</dbReference>
<evidence type="ECO:0000256" key="8">
    <source>
        <dbReference type="ARBA" id="ARBA00023268"/>
    </source>
</evidence>
<name>A0A388KZJ2_CHABU</name>
<keyword evidence="8" id="KW-0511">Multifunctional enzyme</keyword>
<reference evidence="10 11" key="1">
    <citation type="journal article" date="2018" name="Cell">
        <title>The Chara Genome: Secondary Complexity and Implications for Plant Terrestrialization.</title>
        <authorList>
            <person name="Nishiyama T."/>
            <person name="Sakayama H."/>
            <person name="Vries J.D."/>
            <person name="Buschmann H."/>
            <person name="Saint-Marcoux D."/>
            <person name="Ullrich K.K."/>
            <person name="Haas F.B."/>
            <person name="Vanderstraeten L."/>
            <person name="Becker D."/>
            <person name="Lang D."/>
            <person name="Vosolsobe S."/>
            <person name="Rombauts S."/>
            <person name="Wilhelmsson P.K.I."/>
            <person name="Janitza P."/>
            <person name="Kern R."/>
            <person name="Heyl A."/>
            <person name="Rumpler F."/>
            <person name="Villalobos L.I.A.C."/>
            <person name="Clay J.M."/>
            <person name="Skokan R."/>
            <person name="Toyoda A."/>
            <person name="Suzuki Y."/>
            <person name="Kagoshima H."/>
            <person name="Schijlen E."/>
            <person name="Tajeshwar N."/>
            <person name="Catarino B."/>
            <person name="Hetherington A.J."/>
            <person name="Saltykova A."/>
            <person name="Bonnot C."/>
            <person name="Breuninger H."/>
            <person name="Symeonidi A."/>
            <person name="Radhakrishnan G.V."/>
            <person name="Van Nieuwerburgh F."/>
            <person name="Deforce D."/>
            <person name="Chang C."/>
            <person name="Karol K.G."/>
            <person name="Hedrich R."/>
            <person name="Ulvskov P."/>
            <person name="Glockner G."/>
            <person name="Delwiche C.F."/>
            <person name="Petrasek J."/>
            <person name="Van de Peer Y."/>
            <person name="Friml J."/>
            <person name="Beilby M."/>
            <person name="Dolan L."/>
            <person name="Kohara Y."/>
            <person name="Sugano S."/>
            <person name="Fujiyama A."/>
            <person name="Delaux P.-M."/>
            <person name="Quint M."/>
            <person name="TheiBen G."/>
            <person name="Hagemann M."/>
            <person name="Harholt J."/>
            <person name="Dunand C."/>
            <person name="Zachgo S."/>
            <person name="Langdale J."/>
            <person name="Maumus F."/>
            <person name="Straeten D.V.D."/>
            <person name="Gould S.B."/>
            <person name="Rensing S.A."/>
        </authorList>
    </citation>
    <scope>NUCLEOTIDE SEQUENCE [LARGE SCALE GENOMIC DNA]</scope>
    <source>
        <strain evidence="10 11">S276</strain>
    </source>
</reference>
<gene>
    <name evidence="10" type="ORF">CBR_g20082</name>
</gene>
<evidence type="ECO:0000256" key="4">
    <source>
        <dbReference type="ARBA" id="ARBA00022722"/>
    </source>
</evidence>
<dbReference type="FunFam" id="3.30.70.270:FF:000020">
    <property type="entry name" value="Transposon Tf2-6 polyprotein-like Protein"/>
    <property type="match status" value="1"/>
</dbReference>
<dbReference type="CDD" id="cd01647">
    <property type="entry name" value="RT_LTR"/>
    <property type="match status" value="1"/>
</dbReference>
<dbReference type="PANTHER" id="PTHR37984:SF5">
    <property type="entry name" value="PROTEIN NYNRIN-LIKE"/>
    <property type="match status" value="1"/>
</dbReference>
<evidence type="ECO:0000256" key="3">
    <source>
        <dbReference type="ARBA" id="ARBA00022695"/>
    </source>
</evidence>
<dbReference type="OrthoDB" id="7699516at2759"/>
<dbReference type="GO" id="GO:0008233">
    <property type="term" value="F:peptidase activity"/>
    <property type="evidence" value="ECO:0007669"/>
    <property type="project" value="UniProtKB-KW"/>
</dbReference>
<organism evidence="10 11">
    <name type="scientific">Chara braunii</name>
    <name type="common">Braun's stonewort</name>
    <dbReference type="NCBI Taxonomy" id="69332"/>
    <lineage>
        <taxon>Eukaryota</taxon>
        <taxon>Viridiplantae</taxon>
        <taxon>Streptophyta</taxon>
        <taxon>Charophyceae</taxon>
        <taxon>Charales</taxon>
        <taxon>Characeae</taxon>
        <taxon>Chara</taxon>
    </lineage>
</organism>
<dbReference type="Gramene" id="GBG75451">
    <property type="protein sequence ID" value="GBG75451"/>
    <property type="gene ID" value="CBR_g20082"/>
</dbReference>